<organism evidence="3 5">
    <name type="scientific">Agathobacter rectalis</name>
    <dbReference type="NCBI Taxonomy" id="39491"/>
    <lineage>
        <taxon>Bacteria</taxon>
        <taxon>Bacillati</taxon>
        <taxon>Bacillota</taxon>
        <taxon>Clostridia</taxon>
        <taxon>Lachnospirales</taxon>
        <taxon>Lachnospiraceae</taxon>
        <taxon>Agathobacter</taxon>
    </lineage>
</organism>
<dbReference type="EMBL" id="CYXM01000003">
    <property type="protein sequence ID" value="CUM86169.1"/>
    <property type="molecule type" value="Genomic_DNA"/>
</dbReference>
<accession>A0A173S8V9</accession>
<reference evidence="3 5" key="2">
    <citation type="submission" date="2015-09" db="EMBL/GenBank/DDBJ databases">
        <authorList>
            <consortium name="Pathogen Informatics"/>
        </authorList>
    </citation>
    <scope>NUCLEOTIDE SEQUENCE [LARGE SCALE GENOMIC DNA]</scope>
    <source>
        <strain evidence="3 5">2789STDY5834968</strain>
    </source>
</reference>
<dbReference type="Pfam" id="PF01637">
    <property type="entry name" value="ATPase_2"/>
    <property type="match status" value="1"/>
</dbReference>
<dbReference type="PANTHER" id="PTHR34704">
    <property type="entry name" value="ATPASE"/>
    <property type="match status" value="1"/>
</dbReference>
<dbReference type="Gene3D" id="3.40.50.300">
    <property type="entry name" value="P-loop containing nucleotide triphosphate hydrolases"/>
    <property type="match status" value="1"/>
</dbReference>
<dbReference type="GO" id="GO:0005524">
    <property type="term" value="F:ATP binding"/>
    <property type="evidence" value="ECO:0007669"/>
    <property type="project" value="InterPro"/>
</dbReference>
<feature type="domain" description="ATPase" evidence="1">
    <location>
        <begin position="6"/>
        <end position="191"/>
    </location>
</feature>
<dbReference type="EMBL" id="JRFS01000002">
    <property type="protein sequence ID" value="PWE85023.1"/>
    <property type="molecule type" value="Genomic_DNA"/>
</dbReference>
<reference evidence="4 6" key="1">
    <citation type="submission" date="2014-09" db="EMBL/GenBank/DDBJ databases">
        <title>Butyrate-producing bacteria isolated from human gut.</title>
        <authorList>
            <person name="Zhang Q."/>
            <person name="Zhao L."/>
        </authorList>
    </citation>
    <scope>NUCLEOTIDE SEQUENCE [LARGE SCALE GENOMIC DNA]</scope>
    <source>
        <strain evidence="4 6">R22</strain>
    </source>
</reference>
<evidence type="ECO:0000259" key="2">
    <source>
        <dbReference type="Pfam" id="PF03008"/>
    </source>
</evidence>
<evidence type="ECO:0000313" key="4">
    <source>
        <dbReference type="EMBL" id="PWE85023.1"/>
    </source>
</evidence>
<proteinExistence type="predicted"/>
<dbReference type="PANTHER" id="PTHR34704:SF1">
    <property type="entry name" value="ATPASE"/>
    <property type="match status" value="1"/>
</dbReference>
<evidence type="ECO:0000313" key="3">
    <source>
        <dbReference type="EMBL" id="CUM86169.1"/>
    </source>
</evidence>
<dbReference type="InterPro" id="IPR011579">
    <property type="entry name" value="ATPase_dom"/>
</dbReference>
<dbReference type="SUPFAM" id="SSF46785">
    <property type="entry name" value="Winged helix' DNA-binding domain"/>
    <property type="match status" value="1"/>
</dbReference>
<name>A0A173S8V9_9FIRM</name>
<protein>
    <submittedName>
        <fullName evidence="3 4">ATPase</fullName>
    </submittedName>
</protein>
<evidence type="ECO:0000313" key="5">
    <source>
        <dbReference type="Proteomes" id="UP000095673"/>
    </source>
</evidence>
<dbReference type="Pfam" id="PF03008">
    <property type="entry name" value="DUF234"/>
    <property type="match status" value="1"/>
</dbReference>
<dbReference type="Proteomes" id="UP000095673">
    <property type="component" value="Unassembled WGS sequence"/>
</dbReference>
<evidence type="ECO:0000259" key="1">
    <source>
        <dbReference type="Pfam" id="PF01637"/>
    </source>
</evidence>
<dbReference type="AlphaFoldDB" id="A0A173S8V9"/>
<gene>
    <name evidence="3" type="ORF">ERS852580_00886</name>
    <name evidence="4" type="ORF">LD38_02865</name>
</gene>
<feature type="domain" description="DUF234" evidence="2">
    <location>
        <begin position="302"/>
        <end position="392"/>
    </location>
</feature>
<dbReference type="OrthoDB" id="9813134at2"/>
<dbReference type="SUPFAM" id="SSF52540">
    <property type="entry name" value="P-loop containing nucleoside triphosphate hydrolases"/>
    <property type="match status" value="1"/>
</dbReference>
<dbReference type="InterPro" id="IPR036390">
    <property type="entry name" value="WH_DNA-bd_sf"/>
</dbReference>
<sequence length="447" mass="51417">MKAKHTDLEKLEQLYKESGNQLVVLYGRRGCQKEELIKEFCDGKKFFYYRCRQASPEHQLEMMGEEISRQYKVSLSRQTYEEYFARIKSGDPSKLVVIIDEAQFVAKRDASFMEAVAKLKKHKLYPGPVLIILATSSTVWATQEAAEQFKGAEMKLESLNFLEVVRHFESLPVAEIVRIYGAIGGVPAYLDKWDAAKSFKDNICRLVLTPSGALYGEADAVISAELRELSAYSTILAAIARGENKLNDIFHATGFSRAKISVYLKNLAAFNIVEKVVSFETGGWENAKKGVYQIKDTFVNFWFKFVYPNMSNLYLLSPEEFYDTYIEKELDAYLERYFREVCTEYLLILNQMGQLPFTIKRVGTWIGKTGRIDIVAQSEDRRSIIGFCNWDKPMMTMDMCENMAMAMDQARLTSDDYYLFSATDFEPALQSYVVRDPRFKLINMNEL</sequence>
<dbReference type="Proteomes" id="UP000245905">
    <property type="component" value="Unassembled WGS sequence"/>
</dbReference>
<evidence type="ECO:0000313" key="6">
    <source>
        <dbReference type="Proteomes" id="UP000245905"/>
    </source>
</evidence>
<dbReference type="RefSeq" id="WP_055237567.1">
    <property type="nucleotide sequence ID" value="NZ_CYXM01000003.1"/>
</dbReference>
<dbReference type="InterPro" id="IPR027417">
    <property type="entry name" value="P-loop_NTPase"/>
</dbReference>
<dbReference type="InterPro" id="IPR004256">
    <property type="entry name" value="DUF234"/>
</dbReference>